<evidence type="ECO:0000256" key="6">
    <source>
        <dbReference type="ARBA" id="ARBA00022840"/>
    </source>
</evidence>
<feature type="region of interest" description="Disordered" evidence="10">
    <location>
        <begin position="1"/>
        <end position="66"/>
    </location>
</feature>
<keyword evidence="5 8" id="KW-0862">Zinc</keyword>
<dbReference type="InterPro" id="IPR036855">
    <property type="entry name" value="Znf_CCCH_sf"/>
</dbReference>
<keyword evidence="6 9" id="KW-0067">ATP-binding</keyword>
<sequence length="611" mass="67338">MNTNGNSQTEKGGGPRKGRNRNRNRNNRNSQGAKPNTTDLVDGGEGKGHSKKRDSATLSNANGNTETSKRICRTYAKTGACKWGEKCRFDHVGGEHHHPSSEKPEQETTTPTEDDAPVTNKAHISSKKFADLSISAPIKRSLAEVFKYECMTVVQAETLPVILRGTDVLAKAKTGTGKTLGFLIPAIELMCKKPSNSRSIPCLVLSPTRELAMQISKEAVSLSKFLPDVRVVTCVGGTNINRDKTNLKSSTQILVSTPGRLLDHLANTDGLGNRLGDLKTLIFDEADQLLDMGFRPDIERILKFLEPSIGTRQTLLFSATVPDSVNEIAKKSLRSTFEFIDTVGESEEQTHMHVKQELVVVPQANVATALEAILARETGSPAYKVIVFFTTARLTGFMADLFNAVKTKTGYDVLQIHSRMSQPARKRCSDKFRTAKQAVLFSSDVSARGMDYPNVSFVLQVGLTERAQYIHRLGRTARAGKRGQGCLLLTPYEEHHMMKVLNDMPIEKTRLELPDNSVSAMGEAMSMVANDKDLRVSASAAYRAWIGYYNAHTKKLRWDKRDLVEYGNQWALEVGLDELPTFEKKTVGKMGLKGVPGLVIEARNNTAGGRR</sequence>
<comment type="catalytic activity">
    <reaction evidence="9">
        <text>ATP + H2O = ADP + phosphate + H(+)</text>
        <dbReference type="Rhea" id="RHEA:13065"/>
        <dbReference type="ChEBI" id="CHEBI:15377"/>
        <dbReference type="ChEBI" id="CHEBI:15378"/>
        <dbReference type="ChEBI" id="CHEBI:30616"/>
        <dbReference type="ChEBI" id="CHEBI:43474"/>
        <dbReference type="ChEBI" id="CHEBI:456216"/>
        <dbReference type="EC" id="3.6.4.13"/>
    </reaction>
</comment>
<comment type="domain">
    <text evidence="9">The Q motif is unique to and characteristic of the DEAD box family of RNA helicases and controls ATP binding and hydrolysis.</text>
</comment>
<feature type="compositionally biased region" description="Polar residues" evidence="10">
    <location>
        <begin position="56"/>
        <end position="66"/>
    </location>
</feature>
<dbReference type="SUPFAM" id="SSF52540">
    <property type="entry name" value="P-loop containing nucleoside triphosphate hydrolases"/>
    <property type="match status" value="2"/>
</dbReference>
<evidence type="ECO:0000256" key="9">
    <source>
        <dbReference type="RuleBase" id="RU365068"/>
    </source>
</evidence>
<dbReference type="GO" id="GO:0003724">
    <property type="term" value="F:RNA helicase activity"/>
    <property type="evidence" value="ECO:0007669"/>
    <property type="project" value="UniProtKB-EC"/>
</dbReference>
<dbReference type="Gene3D" id="3.40.50.300">
    <property type="entry name" value="P-loop containing nucleotide triphosphate hydrolases"/>
    <property type="match status" value="2"/>
</dbReference>
<dbReference type="Pfam" id="PF00642">
    <property type="entry name" value="zf-CCCH"/>
    <property type="match status" value="1"/>
</dbReference>
<comment type="function">
    <text evidence="9">RNA helicase.</text>
</comment>
<dbReference type="AlphaFoldDB" id="A0A7S1UW89"/>
<keyword evidence="3 8" id="KW-0863">Zinc-finger</keyword>
<accession>A0A7S1UW89</accession>
<keyword evidence="1 8" id="KW-0479">Metal-binding</keyword>
<feature type="zinc finger region" description="C3H1-type" evidence="8">
    <location>
        <begin position="66"/>
        <end position="94"/>
    </location>
</feature>
<evidence type="ECO:0000256" key="10">
    <source>
        <dbReference type="SAM" id="MobiDB-lite"/>
    </source>
</evidence>
<evidence type="ECO:0000313" key="14">
    <source>
        <dbReference type="EMBL" id="CAD9278449.1"/>
    </source>
</evidence>
<dbReference type="SMART" id="SM00487">
    <property type="entry name" value="DEXDc"/>
    <property type="match status" value="1"/>
</dbReference>
<keyword evidence="4 9" id="KW-0378">Hydrolase</keyword>
<dbReference type="InterPro" id="IPR014001">
    <property type="entry name" value="Helicase_ATP-bd"/>
</dbReference>
<protein>
    <recommendedName>
        <fullName evidence="9">ATP-dependent RNA helicase</fullName>
        <ecNumber evidence="9">3.6.4.13</ecNumber>
    </recommendedName>
</protein>
<feature type="compositionally biased region" description="Polar residues" evidence="10">
    <location>
        <begin position="30"/>
        <end position="39"/>
    </location>
</feature>
<dbReference type="GO" id="GO:0008270">
    <property type="term" value="F:zinc ion binding"/>
    <property type="evidence" value="ECO:0007669"/>
    <property type="project" value="UniProtKB-KW"/>
</dbReference>
<evidence type="ECO:0000256" key="2">
    <source>
        <dbReference type="ARBA" id="ARBA00022741"/>
    </source>
</evidence>
<feature type="compositionally biased region" description="Basic and acidic residues" evidence="10">
    <location>
        <begin position="92"/>
        <end position="106"/>
    </location>
</feature>
<feature type="compositionally biased region" description="Basic residues" evidence="10">
    <location>
        <begin position="14"/>
        <end position="26"/>
    </location>
</feature>
<dbReference type="PANTHER" id="PTHR24031">
    <property type="entry name" value="RNA HELICASE"/>
    <property type="match status" value="1"/>
</dbReference>
<keyword evidence="7 9" id="KW-0694">RNA-binding</keyword>
<keyword evidence="9" id="KW-0347">Helicase</keyword>
<dbReference type="SMART" id="SM00490">
    <property type="entry name" value="HELICc"/>
    <property type="match status" value="1"/>
</dbReference>
<dbReference type="PROSITE" id="PS50103">
    <property type="entry name" value="ZF_C3H1"/>
    <property type="match status" value="1"/>
</dbReference>
<evidence type="ECO:0000256" key="8">
    <source>
        <dbReference type="PROSITE-ProRule" id="PRU00723"/>
    </source>
</evidence>
<dbReference type="PROSITE" id="PS51192">
    <property type="entry name" value="HELICASE_ATP_BIND_1"/>
    <property type="match status" value="1"/>
</dbReference>
<dbReference type="SMART" id="SM00356">
    <property type="entry name" value="ZnF_C3H1"/>
    <property type="match status" value="1"/>
</dbReference>
<reference evidence="14" key="1">
    <citation type="submission" date="2021-01" db="EMBL/GenBank/DDBJ databases">
        <authorList>
            <person name="Corre E."/>
            <person name="Pelletier E."/>
            <person name="Niang G."/>
            <person name="Scheremetjew M."/>
            <person name="Finn R."/>
            <person name="Kale V."/>
            <person name="Holt S."/>
            <person name="Cochrane G."/>
            <person name="Meng A."/>
            <person name="Brown T."/>
            <person name="Cohen L."/>
        </authorList>
    </citation>
    <scope>NUCLEOTIDE SEQUENCE</scope>
    <source>
        <strain evidence="14">CCMP 410</strain>
    </source>
</reference>
<feature type="region of interest" description="Disordered" evidence="10">
    <location>
        <begin position="92"/>
        <end position="121"/>
    </location>
</feature>
<dbReference type="Gene3D" id="4.10.1000.10">
    <property type="entry name" value="Zinc finger, CCCH-type"/>
    <property type="match status" value="1"/>
</dbReference>
<feature type="domain" description="Helicase C-terminal" evidence="13">
    <location>
        <begin position="369"/>
        <end position="525"/>
    </location>
</feature>
<dbReference type="EC" id="3.6.4.13" evidence="9"/>
<name>A0A7S1UW89_9STRA</name>
<dbReference type="CDD" id="cd18787">
    <property type="entry name" value="SF2_C_DEAD"/>
    <property type="match status" value="1"/>
</dbReference>
<dbReference type="GO" id="GO:0003723">
    <property type="term" value="F:RNA binding"/>
    <property type="evidence" value="ECO:0007669"/>
    <property type="project" value="UniProtKB-UniRule"/>
</dbReference>
<feature type="domain" description="Helicase ATP-binding" evidence="12">
    <location>
        <begin position="159"/>
        <end position="339"/>
    </location>
</feature>
<evidence type="ECO:0000259" key="11">
    <source>
        <dbReference type="PROSITE" id="PS50103"/>
    </source>
</evidence>
<dbReference type="GO" id="GO:0005524">
    <property type="term" value="F:ATP binding"/>
    <property type="evidence" value="ECO:0007669"/>
    <property type="project" value="UniProtKB-UniRule"/>
</dbReference>
<keyword evidence="2 9" id="KW-0547">Nucleotide-binding</keyword>
<evidence type="ECO:0000256" key="7">
    <source>
        <dbReference type="ARBA" id="ARBA00022884"/>
    </source>
</evidence>
<evidence type="ECO:0000256" key="3">
    <source>
        <dbReference type="ARBA" id="ARBA00022771"/>
    </source>
</evidence>
<dbReference type="InterPro" id="IPR027417">
    <property type="entry name" value="P-loop_NTPase"/>
</dbReference>
<dbReference type="SUPFAM" id="SSF90229">
    <property type="entry name" value="CCCH zinc finger"/>
    <property type="match status" value="1"/>
</dbReference>
<evidence type="ECO:0000259" key="13">
    <source>
        <dbReference type="PROSITE" id="PS51194"/>
    </source>
</evidence>
<organism evidence="14">
    <name type="scientific">Grammatophora oceanica</name>
    <dbReference type="NCBI Taxonomy" id="210454"/>
    <lineage>
        <taxon>Eukaryota</taxon>
        <taxon>Sar</taxon>
        <taxon>Stramenopiles</taxon>
        <taxon>Ochrophyta</taxon>
        <taxon>Bacillariophyta</taxon>
        <taxon>Fragilariophyceae</taxon>
        <taxon>Fragilariophycidae</taxon>
        <taxon>Rhabdonematales</taxon>
        <taxon>Grammatophoraceae</taxon>
        <taxon>Grammatophora</taxon>
    </lineage>
</organism>
<dbReference type="GO" id="GO:0016787">
    <property type="term" value="F:hydrolase activity"/>
    <property type="evidence" value="ECO:0007669"/>
    <property type="project" value="UniProtKB-KW"/>
</dbReference>
<dbReference type="EMBL" id="HBGK01014263">
    <property type="protein sequence ID" value="CAD9278449.1"/>
    <property type="molecule type" value="Transcribed_RNA"/>
</dbReference>
<evidence type="ECO:0000256" key="5">
    <source>
        <dbReference type="ARBA" id="ARBA00022833"/>
    </source>
</evidence>
<evidence type="ECO:0000256" key="4">
    <source>
        <dbReference type="ARBA" id="ARBA00022801"/>
    </source>
</evidence>
<feature type="domain" description="C3H1-type" evidence="11">
    <location>
        <begin position="66"/>
        <end position="94"/>
    </location>
</feature>
<dbReference type="Pfam" id="PF00270">
    <property type="entry name" value="DEAD"/>
    <property type="match status" value="1"/>
</dbReference>
<feature type="compositionally biased region" description="Polar residues" evidence="10">
    <location>
        <begin position="1"/>
        <end position="10"/>
    </location>
</feature>
<dbReference type="InterPro" id="IPR001650">
    <property type="entry name" value="Helicase_C-like"/>
</dbReference>
<dbReference type="InterPro" id="IPR011545">
    <property type="entry name" value="DEAD/DEAH_box_helicase_dom"/>
</dbReference>
<gene>
    <name evidence="14" type="ORF">GOCE00092_LOCUS7358</name>
</gene>
<proteinExistence type="inferred from homology"/>
<dbReference type="InterPro" id="IPR000571">
    <property type="entry name" value="Znf_CCCH"/>
</dbReference>
<comment type="similarity">
    <text evidence="9">Belongs to the DEAD box helicase family.</text>
</comment>
<evidence type="ECO:0000259" key="12">
    <source>
        <dbReference type="PROSITE" id="PS51192"/>
    </source>
</evidence>
<dbReference type="Pfam" id="PF00271">
    <property type="entry name" value="Helicase_C"/>
    <property type="match status" value="1"/>
</dbReference>
<evidence type="ECO:0000256" key="1">
    <source>
        <dbReference type="ARBA" id="ARBA00022723"/>
    </source>
</evidence>
<dbReference type="PROSITE" id="PS51194">
    <property type="entry name" value="HELICASE_CTER"/>
    <property type="match status" value="1"/>
</dbReference>